<feature type="region of interest" description="Disordered" evidence="17">
    <location>
        <begin position="601"/>
        <end position="637"/>
    </location>
</feature>
<comment type="function">
    <text evidence="1">Sequence-specific transcription factor which is part of a developmental regulatory system that provides cells with specific positional identities on the anterior-posterior axis.</text>
</comment>
<dbReference type="InterPro" id="IPR001356">
    <property type="entry name" value="HD"/>
</dbReference>
<protein>
    <submittedName>
        <fullName evidence="20">Ceramide synthase 2</fullName>
    </submittedName>
</protein>
<evidence type="ECO:0000256" key="6">
    <source>
        <dbReference type="ARBA" id="ARBA00022553"/>
    </source>
</evidence>
<keyword evidence="16" id="KW-0539">Nucleus</keyword>
<dbReference type="SMART" id="SM00389">
    <property type="entry name" value="HOX"/>
    <property type="match status" value="1"/>
</dbReference>
<reference evidence="20 21" key="1">
    <citation type="submission" date="2019-01" db="EMBL/GenBank/DDBJ databases">
        <title>Genome Assembly of Collichthys lucidus.</title>
        <authorList>
            <person name="Cai M."/>
            <person name="Xiao S."/>
        </authorList>
    </citation>
    <scope>NUCLEOTIDE SEQUENCE [LARGE SCALE GENOMIC DNA]</scope>
    <source>
        <strain evidence="20">JT15FE1705JMU</strain>
        <tissue evidence="20">Muscle</tissue>
    </source>
</reference>
<keyword evidence="12" id="KW-0805">Transcription regulation</keyword>
<dbReference type="CDD" id="cd00086">
    <property type="entry name" value="homeodomain"/>
    <property type="match status" value="1"/>
</dbReference>
<evidence type="ECO:0000256" key="17">
    <source>
        <dbReference type="SAM" id="MobiDB-lite"/>
    </source>
</evidence>
<dbReference type="InterPro" id="IPR009057">
    <property type="entry name" value="Homeodomain-like_sf"/>
</dbReference>
<evidence type="ECO:0000256" key="15">
    <source>
        <dbReference type="ARBA" id="ARBA00049036"/>
    </source>
</evidence>
<dbReference type="STRING" id="240159.A0A4U5U904"/>
<dbReference type="GO" id="GO:0046513">
    <property type="term" value="P:ceramide biosynthetic process"/>
    <property type="evidence" value="ECO:0007669"/>
    <property type="project" value="UniProtKB-ARBA"/>
</dbReference>
<dbReference type="AlphaFoldDB" id="A0A4U5U904"/>
<keyword evidence="8 18" id="KW-0812">Transmembrane</keyword>
<dbReference type="Pfam" id="PF14694">
    <property type="entry name" value="LINES_N"/>
    <property type="match status" value="1"/>
</dbReference>
<feature type="region of interest" description="Disordered" evidence="17">
    <location>
        <begin position="947"/>
        <end position="1005"/>
    </location>
</feature>
<dbReference type="FunFam" id="1.10.10.60:FF:000020">
    <property type="entry name" value="Ceramide synthase 5"/>
    <property type="match status" value="1"/>
</dbReference>
<keyword evidence="16" id="KW-0238">DNA-binding</keyword>
<evidence type="ECO:0000256" key="5">
    <source>
        <dbReference type="ARBA" id="ARBA00022516"/>
    </source>
</evidence>
<dbReference type="PANTHER" id="PTHR16057">
    <property type="entry name" value="WINS1, 2 PROTEIN"/>
    <property type="match status" value="1"/>
</dbReference>
<evidence type="ECO:0000256" key="13">
    <source>
        <dbReference type="ARBA" id="ARBA00023136"/>
    </source>
</evidence>
<proteinExistence type="predicted"/>
<comment type="pathway">
    <text evidence="3">Lipid metabolism; sphingolipid metabolism.</text>
</comment>
<feature type="compositionally biased region" description="Acidic residues" evidence="17">
    <location>
        <begin position="947"/>
        <end position="968"/>
    </location>
</feature>
<dbReference type="GO" id="GO:0005634">
    <property type="term" value="C:nucleus"/>
    <property type="evidence" value="ECO:0007669"/>
    <property type="project" value="UniProtKB-SubCell"/>
</dbReference>
<dbReference type="PROSITE" id="PS50071">
    <property type="entry name" value="HOMEOBOX_2"/>
    <property type="match status" value="1"/>
</dbReference>
<comment type="subcellular location">
    <subcellularLocation>
        <location evidence="2">Endoplasmic reticulum membrane</location>
        <topology evidence="2">Multi-pass membrane protein</topology>
    </subcellularLocation>
    <subcellularLocation>
        <location evidence="16">Nucleus</location>
    </subcellularLocation>
</comment>
<evidence type="ECO:0000313" key="20">
    <source>
        <dbReference type="EMBL" id="TKS70360.1"/>
    </source>
</evidence>
<dbReference type="GO" id="GO:0005789">
    <property type="term" value="C:endoplasmic reticulum membrane"/>
    <property type="evidence" value="ECO:0007669"/>
    <property type="project" value="UniProtKB-SubCell"/>
</dbReference>
<dbReference type="Pfam" id="PF11569">
    <property type="entry name" value="Homez"/>
    <property type="match status" value="1"/>
</dbReference>
<dbReference type="InterPro" id="IPR006634">
    <property type="entry name" value="TLC-dom"/>
</dbReference>
<feature type="DNA-binding region" description="Homeobox" evidence="16">
    <location>
        <begin position="751"/>
        <end position="811"/>
    </location>
</feature>
<evidence type="ECO:0000256" key="16">
    <source>
        <dbReference type="PROSITE-ProRule" id="PRU00108"/>
    </source>
</evidence>
<evidence type="ECO:0000256" key="12">
    <source>
        <dbReference type="ARBA" id="ARBA00023015"/>
    </source>
</evidence>
<feature type="transmembrane region" description="Helical" evidence="18">
    <location>
        <begin position="845"/>
        <end position="864"/>
    </location>
</feature>
<dbReference type="GO" id="GO:0050291">
    <property type="term" value="F:sphingosine N-acyltransferase activity"/>
    <property type="evidence" value="ECO:0007669"/>
    <property type="project" value="UniProtKB-ARBA"/>
</dbReference>
<dbReference type="Proteomes" id="UP000298787">
    <property type="component" value="Chromosome 4"/>
</dbReference>
<comment type="pathway">
    <text evidence="4">Sphingolipid metabolism.</text>
</comment>
<dbReference type="EMBL" id="CM014081">
    <property type="protein sequence ID" value="TKS70360.1"/>
    <property type="molecule type" value="Genomic_DNA"/>
</dbReference>
<evidence type="ECO:0000256" key="14">
    <source>
        <dbReference type="ARBA" id="ARBA00023163"/>
    </source>
</evidence>
<name>A0A4U5U904_COLLU</name>
<dbReference type="Pfam" id="PF14695">
    <property type="entry name" value="LINES_C"/>
    <property type="match status" value="1"/>
</dbReference>
<evidence type="ECO:0000256" key="2">
    <source>
        <dbReference type="ARBA" id="ARBA00004477"/>
    </source>
</evidence>
<evidence type="ECO:0000259" key="19">
    <source>
        <dbReference type="PROSITE" id="PS50071"/>
    </source>
</evidence>
<evidence type="ECO:0000256" key="9">
    <source>
        <dbReference type="ARBA" id="ARBA00022737"/>
    </source>
</evidence>
<evidence type="ECO:0000256" key="18">
    <source>
        <dbReference type="SAM" id="Phobius"/>
    </source>
</evidence>
<feature type="transmembrane region" description="Helical" evidence="18">
    <location>
        <begin position="876"/>
        <end position="897"/>
    </location>
</feature>
<keyword evidence="7" id="KW-0808">Transferase</keyword>
<evidence type="ECO:0000256" key="11">
    <source>
        <dbReference type="ARBA" id="ARBA00022989"/>
    </source>
</evidence>
<evidence type="ECO:0000256" key="10">
    <source>
        <dbReference type="ARBA" id="ARBA00022824"/>
    </source>
</evidence>
<keyword evidence="13 18" id="KW-0472">Membrane</keyword>
<evidence type="ECO:0000313" key="21">
    <source>
        <dbReference type="Proteomes" id="UP000298787"/>
    </source>
</evidence>
<evidence type="ECO:0000256" key="8">
    <source>
        <dbReference type="ARBA" id="ARBA00022692"/>
    </source>
</evidence>
<feature type="transmembrane region" description="Helical" evidence="18">
    <location>
        <begin position="822"/>
        <end position="839"/>
    </location>
</feature>
<organism evidence="20 21">
    <name type="scientific">Collichthys lucidus</name>
    <name type="common">Big head croaker</name>
    <name type="synonym">Sciaena lucida</name>
    <dbReference type="NCBI Taxonomy" id="240159"/>
    <lineage>
        <taxon>Eukaryota</taxon>
        <taxon>Metazoa</taxon>
        <taxon>Chordata</taxon>
        <taxon>Craniata</taxon>
        <taxon>Vertebrata</taxon>
        <taxon>Euteleostomi</taxon>
        <taxon>Actinopterygii</taxon>
        <taxon>Neopterygii</taxon>
        <taxon>Teleostei</taxon>
        <taxon>Neoteleostei</taxon>
        <taxon>Acanthomorphata</taxon>
        <taxon>Eupercaria</taxon>
        <taxon>Sciaenidae</taxon>
        <taxon>Collichthys</taxon>
    </lineage>
</organism>
<keyword evidence="9" id="KW-0677">Repeat</keyword>
<dbReference type="Pfam" id="PF03798">
    <property type="entry name" value="TRAM_LAG1_CLN8"/>
    <property type="match status" value="1"/>
</dbReference>
<dbReference type="Gene3D" id="1.10.10.60">
    <property type="entry name" value="Homeodomain-like"/>
    <property type="match status" value="1"/>
</dbReference>
<sequence length="1005" mass="112258">MVTLQIQHGTVSSSSSSSMELAVSCGDRSTWRDRLTDVYRCVQTGSRPSQSAADVAAVVFSSVCAAAAAGADCHDNSVELTYISVTLVEKITSSLTSRSLPAAVTSHCMEIHRVLFQDLDLMTHLAEDQIISHLAAKTVSTCVLYHLHERAFHSSPPGPELDSCLWSLTEVLKRLVKGSHREILWKLVSAFDSSLSALCSRFLPGEKTEDCTSRRHWGTTVCLLLDLLEVLTASSLICGAGVCLKSQRLTHIHSSALLSTISCSSEYFVKKRVLLLLKRAVLLKAGEDWALGEPLFTGLKHEHFNSDMSMLAQSVLTAVAADWLESVQVDSSSFFGGSRRTRGDEGQKADCVMLRGVSLLLLKSVEHHIQTAGGTGAVSATEVFGYLQRLWGFLKRCSGQLTKVTHLCHWVSLLFGEQDDDMMEAAKASLSIFLHHRQCSGLDDSAVLEAACASGCNPHCHFLFLLRSVALDHSILLDFLISTETCFLEYFVRYLKYLRADWRGFTAACGRISMSDCLLSTQKPLTASCGGDTLGGPGPVEVSSSVHPTGAEMISSIAGLRLVEYGSSDESDPEGMDCQDEPGTSVCSALDVKQEISRPSIPVRQKQYESSHSTGLPRHPNSVLEGRPGGPSPPEQTSCLPLSARAVFCLSELREVVTRLQTKKLFPYNPSSLLKLLVQGGGMFNTLYEWFWWDRIWLPRNLTWADLEDKDGRVYAKASHLYVTVPYALAFLLIRYMFERWIATPVAVSVGIKQKVHLKVEDNPILEVYYTTRYRNPAQADIAGLSKKSSLSVRQVERWFRRRRSQDRPGVLKKFREASWRFVFYMFAFVGGIAALYDSMLESQYWYYILEMSFYGSLLFSVAFDVKRKDFKEQIIHHLATLVLLSFSWLIHCTWVYPVHHYPAFFGYYFFNVMLVILLCLHIFWAYLILRMIKKFLIGSLKGDERSDNEEEEEEEEDGSTATEDESEEQHKTGNGLAVDEKEDKNGCFGCLSPPENICRSKTVC</sequence>
<keyword evidence="14" id="KW-0804">Transcription</keyword>
<dbReference type="GO" id="GO:0003677">
    <property type="term" value="F:DNA binding"/>
    <property type="evidence" value="ECO:0007669"/>
    <property type="project" value="UniProtKB-UniRule"/>
</dbReference>
<feature type="transmembrane region" description="Helical" evidence="18">
    <location>
        <begin position="909"/>
        <end position="930"/>
    </location>
</feature>
<comment type="catalytic activity">
    <reaction evidence="15">
        <text>sphinganine + octadecanoyl-CoA = N-(octadecanoyl)-sphinganine + CoA + H(+)</text>
        <dbReference type="Rhea" id="RHEA:36547"/>
        <dbReference type="ChEBI" id="CHEBI:15378"/>
        <dbReference type="ChEBI" id="CHEBI:57287"/>
        <dbReference type="ChEBI" id="CHEBI:57394"/>
        <dbReference type="ChEBI" id="CHEBI:57817"/>
        <dbReference type="ChEBI" id="CHEBI:67033"/>
    </reaction>
    <physiologicalReaction direction="left-to-right" evidence="15">
        <dbReference type="Rhea" id="RHEA:36548"/>
    </physiologicalReaction>
</comment>
<evidence type="ECO:0000256" key="7">
    <source>
        <dbReference type="ARBA" id="ARBA00022679"/>
    </source>
</evidence>
<keyword evidence="10" id="KW-0256">Endoplasmic reticulum</keyword>
<keyword evidence="5" id="KW-0444">Lipid biosynthesis</keyword>
<dbReference type="UniPathway" id="UPA00222"/>
<keyword evidence="16" id="KW-0371">Homeobox</keyword>
<feature type="domain" description="Homeobox" evidence="19">
    <location>
        <begin position="749"/>
        <end position="810"/>
    </location>
</feature>
<evidence type="ECO:0000256" key="1">
    <source>
        <dbReference type="ARBA" id="ARBA00003263"/>
    </source>
</evidence>
<dbReference type="InterPro" id="IPR032794">
    <property type="entry name" value="LINES_N"/>
</dbReference>
<dbReference type="PANTHER" id="PTHR16057:SF1">
    <property type="entry name" value="PROTEIN LINES HOMOLOG 1"/>
    <property type="match status" value="1"/>
</dbReference>
<keyword evidence="11 18" id="KW-1133">Transmembrane helix</keyword>
<evidence type="ECO:0000256" key="3">
    <source>
        <dbReference type="ARBA" id="ARBA00004760"/>
    </source>
</evidence>
<dbReference type="SMART" id="SM00724">
    <property type="entry name" value="TLC"/>
    <property type="match status" value="1"/>
</dbReference>
<dbReference type="InterPro" id="IPR029415">
    <property type="entry name" value="Lines_C"/>
</dbReference>
<dbReference type="SUPFAM" id="SSF46689">
    <property type="entry name" value="Homeodomain-like"/>
    <property type="match status" value="1"/>
</dbReference>
<keyword evidence="5" id="KW-0443">Lipid metabolism</keyword>
<dbReference type="InterPro" id="IPR024875">
    <property type="entry name" value="Protein_Lines"/>
</dbReference>
<gene>
    <name evidence="20" type="ORF">D9C73_004428</name>
</gene>
<accession>A0A4U5U904</accession>
<keyword evidence="6" id="KW-0597">Phosphoprotein</keyword>
<evidence type="ECO:0000256" key="4">
    <source>
        <dbReference type="ARBA" id="ARBA00004991"/>
    </source>
</evidence>
<keyword evidence="21" id="KW-1185">Reference proteome</keyword>
<feature type="transmembrane region" description="Helical" evidence="18">
    <location>
        <begin position="713"/>
        <end position="734"/>
    </location>
</feature>
<dbReference type="InterPro" id="IPR024578">
    <property type="entry name" value="Homez_homeobox_dom"/>
</dbReference>